<evidence type="ECO:0000313" key="3">
    <source>
        <dbReference type="Proteomes" id="UP000831188"/>
    </source>
</evidence>
<accession>A0AAC9Q6E2</accession>
<evidence type="ECO:0000313" key="2">
    <source>
        <dbReference type="EMBL" id="AQM49937.1"/>
    </source>
</evidence>
<protein>
    <submittedName>
        <fullName evidence="2">Uncharacterized protein</fullName>
    </submittedName>
</protein>
<proteinExistence type="predicted"/>
<organism evidence="2 3">
    <name type="scientific">Agaricus bisporus virus 10</name>
    <dbReference type="NCBI Taxonomy" id="1945740"/>
    <lineage>
        <taxon>Viruses</taxon>
        <taxon>Riboviria</taxon>
        <taxon>Orthornavirae</taxon>
        <taxon>Pisuviricota</taxon>
        <taxon>Duplopiviricetes</taxon>
        <taxon>Durnavirales</taxon>
        <taxon>Fusariviridae</taxon>
        <taxon>Alphafusarivirus</taxon>
        <taxon>Alphafusarivirus agarici</taxon>
    </lineage>
</organism>
<sequence length="580" mass="65946">MRLAELASQLHQAVILANKSECYENLPKEEHDTAWNLIREMQIEPKELEDYVDMDDINEHEAAVFGKSCLQIAEDWRNFLGFDVHSDTNLKIRKQLLVLYAQEAQSKLPSRNDEDFEKLTTIGIPAEDSEHWTKIEPVSKKGKKFVPKYTNVNFKLPTDFVFDDNASVGEEPEGDKASSSSSGAEPLPEGKFTFPVSSEIGSLVYVPPTYAYCYKSGAKVPNDKLKEALEKSLGSYVAMDEAAFYDAKTLTRSALQDFRERGFIGSSSYVALYMHTGENLDPNPIFQGNDWEEKADPTQYNHFLAAYMRYMQGQNEKFLTKMGLSGKATFVGLWLSRVFDLPVNNRKSVVDKLTGQLRYLSKSNKGTSSRVNKVMRGLLMAMHATWRPGQTKTNYLRLVRKSATFWLGEENAKLIAEEWLKVVSDEPETKPGKVGALYKVLSKKTRESIKQGKAATEEVKKKLESITETVQENVPSDITEAKASFWRTWSKIPSYVWQFDAAIDDPEELERPGSNWFTKSLHWLLFAVKGKNEESVLDDQDSKFKLRWSSIPIAVALTGFDYLIRRPIRWVGEQFNSSLS</sequence>
<dbReference type="Proteomes" id="UP000831188">
    <property type="component" value="Segment"/>
</dbReference>
<dbReference type="RefSeq" id="YP_010799229.1">
    <property type="nucleotide sequence ID" value="NC_076593.1"/>
</dbReference>
<evidence type="ECO:0000256" key="1">
    <source>
        <dbReference type="SAM" id="MobiDB-lite"/>
    </source>
</evidence>
<reference evidence="2" key="1">
    <citation type="submission" date="2016-12" db="EMBL/GenBank/DDBJ databases">
        <title>Multiple viral infections in Agaricus bisporus - Characterisation of 18 unique RNA viruses and 8 ORFans identified by deep sequencing.</title>
        <authorList>
            <person name="Deakin G."/>
            <person name="Dobbs E."/>
            <person name="Jones I.M."/>
            <person name="Grogan H.M."/>
            <person name="Burton K.S."/>
        </authorList>
    </citation>
    <scope>NUCLEOTIDE SEQUENCE</scope>
    <source>
        <strain evidence="2">AbV10-003</strain>
    </source>
</reference>
<name>A0AAC9Q6E2_9VIRU</name>
<keyword evidence="3" id="KW-1185">Reference proteome</keyword>
<feature type="region of interest" description="Disordered" evidence="1">
    <location>
        <begin position="165"/>
        <end position="188"/>
    </location>
</feature>
<dbReference type="GeneID" id="80537559"/>
<dbReference type="KEGG" id="vg:80537559"/>
<dbReference type="EMBL" id="KY357495">
    <property type="protein sequence ID" value="AQM49937.1"/>
    <property type="molecule type" value="Genomic_RNA"/>
</dbReference>